<comment type="subcellular location">
    <subcellularLocation>
        <location evidence="1">Nucleus</location>
    </subcellularLocation>
</comment>
<reference evidence="9 10" key="1">
    <citation type="journal article" date="2024" name="Nat. Commun.">
        <title>Phylogenomics reveals the evolutionary origins of lichenization in chlorophyte algae.</title>
        <authorList>
            <person name="Puginier C."/>
            <person name="Libourel C."/>
            <person name="Otte J."/>
            <person name="Skaloud P."/>
            <person name="Haon M."/>
            <person name="Grisel S."/>
            <person name="Petersen M."/>
            <person name="Berrin J.G."/>
            <person name="Delaux P.M."/>
            <person name="Dal Grande F."/>
            <person name="Keller J."/>
        </authorList>
    </citation>
    <scope>NUCLEOTIDE SEQUENCE [LARGE SCALE GENOMIC DNA]</scope>
    <source>
        <strain evidence="9 10">SAG 2145</strain>
    </source>
</reference>
<dbReference type="InterPro" id="IPR044280">
    <property type="entry name" value="Hac1/HY5"/>
</dbReference>
<evidence type="ECO:0000256" key="6">
    <source>
        <dbReference type="ARBA" id="ARBA00023242"/>
    </source>
</evidence>
<dbReference type="Gene3D" id="1.20.5.490">
    <property type="entry name" value="Single helix bin"/>
    <property type="match status" value="1"/>
</dbReference>
<name>A0AAW1QH66_9CHLO</name>
<keyword evidence="3" id="KW-0805">Transcription regulation</keyword>
<dbReference type="InterPro" id="IPR004827">
    <property type="entry name" value="bZIP"/>
</dbReference>
<feature type="compositionally biased region" description="Basic and acidic residues" evidence="7">
    <location>
        <begin position="229"/>
        <end position="245"/>
    </location>
</feature>
<dbReference type="PANTHER" id="PTHR46714:SF6">
    <property type="entry name" value="TRANSCRIPTIONAL ACTIVATOR HAC1"/>
    <property type="match status" value="1"/>
</dbReference>
<dbReference type="Pfam" id="PF00170">
    <property type="entry name" value="bZIP_1"/>
    <property type="match status" value="1"/>
</dbReference>
<feature type="compositionally biased region" description="Basic and acidic residues" evidence="7">
    <location>
        <begin position="174"/>
        <end position="191"/>
    </location>
</feature>
<keyword evidence="10" id="KW-1185">Reference proteome</keyword>
<evidence type="ECO:0000313" key="10">
    <source>
        <dbReference type="Proteomes" id="UP001438707"/>
    </source>
</evidence>
<dbReference type="PROSITE" id="PS50217">
    <property type="entry name" value="BZIP"/>
    <property type="match status" value="1"/>
</dbReference>
<proteinExistence type="inferred from homology"/>
<evidence type="ECO:0000256" key="3">
    <source>
        <dbReference type="ARBA" id="ARBA00023015"/>
    </source>
</evidence>
<dbReference type="SUPFAM" id="SSF57959">
    <property type="entry name" value="Leucine zipper domain"/>
    <property type="match status" value="1"/>
</dbReference>
<feature type="domain" description="BZIP" evidence="8">
    <location>
        <begin position="244"/>
        <end position="307"/>
    </location>
</feature>
<dbReference type="GO" id="GO:0005634">
    <property type="term" value="C:nucleus"/>
    <property type="evidence" value="ECO:0007669"/>
    <property type="project" value="UniProtKB-SubCell"/>
</dbReference>
<accession>A0AAW1QH66</accession>
<dbReference type="EMBL" id="JALJOS010000044">
    <property type="protein sequence ID" value="KAK9820724.1"/>
    <property type="molecule type" value="Genomic_DNA"/>
</dbReference>
<evidence type="ECO:0000256" key="1">
    <source>
        <dbReference type="ARBA" id="ARBA00004123"/>
    </source>
</evidence>
<dbReference type="CDD" id="cd14704">
    <property type="entry name" value="bZIP_HY5-like"/>
    <property type="match status" value="1"/>
</dbReference>
<evidence type="ECO:0000259" key="8">
    <source>
        <dbReference type="PROSITE" id="PS50217"/>
    </source>
</evidence>
<dbReference type="InterPro" id="IPR046347">
    <property type="entry name" value="bZIP_sf"/>
</dbReference>
<comment type="caution">
    <text evidence="9">The sequence shown here is derived from an EMBL/GenBank/DDBJ whole genome shotgun (WGS) entry which is preliminary data.</text>
</comment>
<comment type="similarity">
    <text evidence="2">Belongs to the bZIP family.</text>
</comment>
<evidence type="ECO:0000256" key="7">
    <source>
        <dbReference type="SAM" id="MobiDB-lite"/>
    </source>
</evidence>
<feature type="region of interest" description="Disordered" evidence="7">
    <location>
        <begin position="96"/>
        <end position="276"/>
    </location>
</feature>
<dbReference type="AlphaFoldDB" id="A0AAW1QH66"/>
<dbReference type="GO" id="GO:0000981">
    <property type="term" value="F:DNA-binding transcription factor activity, RNA polymerase II-specific"/>
    <property type="evidence" value="ECO:0007669"/>
    <property type="project" value="InterPro"/>
</dbReference>
<sequence>MTTKLTQPVQQSTRFVYCCQRVTSGGRHDNTVTPKEILFLVIALYTGPCRFLNISVELAGGPRAAEDLWSMNMYAKQASGGDAVVPTLNAGAVYSNGFHQQAGPPQPAGPPLFSGPSAFSAPSKFPGYEQPGFPTSLPLDAYPQAMNGYDKHLVPQMPPAQGARRPGLTSSQHSELEAARRRAQKAAEGKRANATAAARRAKRRAANMSRAAEREDSGEPSESQQASQDEDKPAGGPLKDDEKEAKRLKRLLRNRVSAQQARERKKSYVSSLEDRAKELESQISNYEQKVNKLEKENGMLRNVIKNIQPAGRSAQPSPEQ</sequence>
<keyword evidence="5" id="KW-0804">Transcription</keyword>
<evidence type="ECO:0000313" key="9">
    <source>
        <dbReference type="EMBL" id="KAK9820724.1"/>
    </source>
</evidence>
<evidence type="ECO:0000256" key="5">
    <source>
        <dbReference type="ARBA" id="ARBA00023163"/>
    </source>
</evidence>
<dbReference type="GO" id="GO:0045944">
    <property type="term" value="P:positive regulation of transcription by RNA polymerase II"/>
    <property type="evidence" value="ECO:0007669"/>
    <property type="project" value="InterPro"/>
</dbReference>
<dbReference type="Proteomes" id="UP001438707">
    <property type="component" value="Unassembled WGS sequence"/>
</dbReference>
<dbReference type="SMART" id="SM00338">
    <property type="entry name" value="BRLZ"/>
    <property type="match status" value="1"/>
</dbReference>
<dbReference type="PANTHER" id="PTHR46714">
    <property type="entry name" value="TRANSCRIPTIONAL ACTIVATOR HAC1"/>
    <property type="match status" value="1"/>
</dbReference>
<evidence type="ECO:0000256" key="2">
    <source>
        <dbReference type="ARBA" id="ARBA00007163"/>
    </source>
</evidence>
<organism evidence="9 10">
    <name type="scientific">Apatococcus lobatus</name>
    <dbReference type="NCBI Taxonomy" id="904363"/>
    <lineage>
        <taxon>Eukaryota</taxon>
        <taxon>Viridiplantae</taxon>
        <taxon>Chlorophyta</taxon>
        <taxon>core chlorophytes</taxon>
        <taxon>Trebouxiophyceae</taxon>
        <taxon>Chlorellales</taxon>
        <taxon>Chlorellaceae</taxon>
        <taxon>Apatococcus</taxon>
    </lineage>
</organism>
<evidence type="ECO:0000256" key="4">
    <source>
        <dbReference type="ARBA" id="ARBA00023125"/>
    </source>
</evidence>
<keyword evidence="6" id="KW-0539">Nucleus</keyword>
<gene>
    <name evidence="9" type="ORF">WJX74_003911</name>
</gene>
<protein>
    <recommendedName>
        <fullName evidence="8">BZIP domain-containing protein</fullName>
    </recommendedName>
</protein>
<dbReference type="GO" id="GO:0003677">
    <property type="term" value="F:DNA binding"/>
    <property type="evidence" value="ECO:0007669"/>
    <property type="project" value="UniProtKB-KW"/>
</dbReference>
<keyword evidence="4" id="KW-0238">DNA-binding</keyword>
<dbReference type="PROSITE" id="PS00036">
    <property type="entry name" value="BZIP_BASIC"/>
    <property type="match status" value="1"/>
</dbReference>